<dbReference type="EMBL" id="AUZX01011622">
    <property type="protein sequence ID" value="EQD42707.1"/>
    <property type="molecule type" value="Genomic_DNA"/>
</dbReference>
<comment type="caution">
    <text evidence="2">The sequence shown here is derived from an EMBL/GenBank/DDBJ whole genome shotgun (WGS) entry which is preliminary data.</text>
</comment>
<gene>
    <name evidence="2" type="ORF">B1A_15829</name>
</gene>
<accession>T0ZEL2</accession>
<reference evidence="2" key="1">
    <citation type="submission" date="2013-08" db="EMBL/GenBank/DDBJ databases">
        <authorList>
            <person name="Mendez C."/>
            <person name="Richter M."/>
            <person name="Ferrer M."/>
            <person name="Sanchez J."/>
        </authorList>
    </citation>
    <scope>NUCLEOTIDE SEQUENCE</scope>
</reference>
<feature type="transmembrane region" description="Helical" evidence="1">
    <location>
        <begin position="49"/>
        <end position="66"/>
    </location>
</feature>
<dbReference type="AlphaFoldDB" id="T0ZEL2"/>
<keyword evidence="1" id="KW-1133">Transmembrane helix</keyword>
<reference evidence="2" key="2">
    <citation type="journal article" date="2014" name="ISME J.">
        <title>Microbial stratification in low pH oxic and suboxic macroscopic growths along an acid mine drainage.</title>
        <authorList>
            <person name="Mendez-Garcia C."/>
            <person name="Mesa V."/>
            <person name="Sprenger R.R."/>
            <person name="Richter M."/>
            <person name="Diez M.S."/>
            <person name="Solano J."/>
            <person name="Bargiela R."/>
            <person name="Golyshina O.V."/>
            <person name="Manteca A."/>
            <person name="Ramos J.L."/>
            <person name="Gallego J.R."/>
            <person name="Llorente I."/>
            <person name="Martins Dos Santos V.A."/>
            <person name="Jensen O.N."/>
            <person name="Pelaez A.I."/>
            <person name="Sanchez J."/>
            <person name="Ferrer M."/>
        </authorList>
    </citation>
    <scope>NUCLEOTIDE SEQUENCE</scope>
</reference>
<protein>
    <submittedName>
        <fullName evidence="2">Repeat domain protein</fullName>
    </submittedName>
</protein>
<organism evidence="2">
    <name type="scientific">mine drainage metagenome</name>
    <dbReference type="NCBI Taxonomy" id="410659"/>
    <lineage>
        <taxon>unclassified sequences</taxon>
        <taxon>metagenomes</taxon>
        <taxon>ecological metagenomes</taxon>
    </lineage>
</organism>
<sequence length="214" mass="23999">MIGPFLQAPLSEEDLARLASERRERAEGVIDFIALIGLIYSMVRADYLLVGIIGAYLATNLTVLLYRRFGARRTAVEVRIRPRRAFPDQVLELRATLVNRKRLPLPWVRLGLSLPRQAEVEDLESTRSPHSLRLSLPLTVGGRSSVTRRVRMRISSRGLYRLGSSELTVVDPLGLHATASTVRTEGQALIYPRLLPLDAQLRQSLPVGDRRGRS</sequence>
<evidence type="ECO:0000256" key="1">
    <source>
        <dbReference type="SAM" id="Phobius"/>
    </source>
</evidence>
<evidence type="ECO:0000313" key="2">
    <source>
        <dbReference type="EMBL" id="EQD42707.1"/>
    </source>
</evidence>
<name>T0ZEL2_9ZZZZ</name>
<keyword evidence="1" id="KW-0472">Membrane</keyword>
<dbReference type="PANTHER" id="PTHR34351">
    <property type="entry name" value="SLR1927 PROTEIN-RELATED"/>
    <property type="match status" value="1"/>
</dbReference>
<feature type="non-terminal residue" evidence="2">
    <location>
        <position position="214"/>
    </location>
</feature>
<dbReference type="PANTHER" id="PTHR34351:SF2">
    <property type="entry name" value="DUF58 DOMAIN-CONTAINING PROTEIN"/>
    <property type="match status" value="1"/>
</dbReference>
<proteinExistence type="predicted"/>
<keyword evidence="1" id="KW-0812">Transmembrane</keyword>